<accession>A0A915EZK2</accession>
<proteinExistence type="predicted"/>
<protein>
    <submittedName>
        <fullName evidence="2">Uncharacterized protein</fullName>
    </submittedName>
</protein>
<name>A0A915EZK2_9CEST</name>
<sequence length="70" mass="7971">MQNNKLDNALRQLCNTVQFGPFHKKLNRKKVGLVFPKSLVPVAFAQNSSNFEGIFFTISKEMINLPVSFK</sequence>
<dbReference type="AlphaFoldDB" id="A0A915EZK2"/>
<evidence type="ECO:0000313" key="2">
    <source>
        <dbReference type="WBParaSite" id="maker-E.canG7_contigs_6071-snap-gene-0.17-mRNA-1"/>
    </source>
</evidence>
<dbReference type="WBParaSite" id="maker-E.canG7_contigs_6071-snap-gene-0.17-mRNA-1">
    <property type="protein sequence ID" value="maker-E.canG7_contigs_6071-snap-gene-0.17-mRNA-1"/>
    <property type="gene ID" value="EcG7_03965"/>
</dbReference>
<dbReference type="Proteomes" id="UP000887562">
    <property type="component" value="Unplaced"/>
</dbReference>
<evidence type="ECO:0000313" key="1">
    <source>
        <dbReference type="Proteomes" id="UP000887562"/>
    </source>
</evidence>
<keyword evidence="1" id="KW-1185">Reference proteome</keyword>
<organism evidence="1 2">
    <name type="scientific">Echinococcus canadensis</name>
    <dbReference type="NCBI Taxonomy" id="519352"/>
    <lineage>
        <taxon>Eukaryota</taxon>
        <taxon>Metazoa</taxon>
        <taxon>Spiralia</taxon>
        <taxon>Lophotrochozoa</taxon>
        <taxon>Platyhelminthes</taxon>
        <taxon>Cestoda</taxon>
        <taxon>Eucestoda</taxon>
        <taxon>Cyclophyllidea</taxon>
        <taxon>Taeniidae</taxon>
        <taxon>Echinococcus</taxon>
        <taxon>Echinococcus canadensis group</taxon>
    </lineage>
</organism>
<reference evidence="2" key="1">
    <citation type="submission" date="2022-11" db="UniProtKB">
        <authorList>
            <consortium name="WormBaseParasite"/>
        </authorList>
    </citation>
    <scope>IDENTIFICATION</scope>
</reference>